<feature type="compositionally biased region" description="Low complexity" evidence="1">
    <location>
        <begin position="85"/>
        <end position="105"/>
    </location>
</feature>
<comment type="caution">
    <text evidence="5">The sequence shown here is derived from an EMBL/GenBank/DDBJ whole genome shotgun (WGS) entry which is preliminary data.</text>
</comment>
<feature type="domain" description="Pesticidal crystal protein Cry1Aa" evidence="3">
    <location>
        <begin position="545"/>
        <end position="601"/>
    </location>
</feature>
<feature type="compositionally biased region" description="Low complexity" evidence="1">
    <location>
        <begin position="51"/>
        <end position="60"/>
    </location>
</feature>
<dbReference type="RefSeq" id="WP_081183583.1">
    <property type="nucleotide sequence ID" value="NZ_MJEA01000005.1"/>
</dbReference>
<evidence type="ECO:0000313" key="5">
    <source>
        <dbReference type="EMBL" id="OQO70422.1"/>
    </source>
</evidence>
<feature type="signal peptide" evidence="2">
    <location>
        <begin position="1"/>
        <end position="39"/>
    </location>
</feature>
<keyword evidence="2" id="KW-0732">Signal</keyword>
<dbReference type="InterPro" id="IPR046746">
    <property type="entry name" value="Big_15"/>
</dbReference>
<feature type="region of interest" description="Disordered" evidence="1">
    <location>
        <begin position="44"/>
        <end position="105"/>
    </location>
</feature>
<feature type="chain" id="PRO_5012528828" evidence="2">
    <location>
        <begin position="40"/>
        <end position="724"/>
    </location>
</feature>
<dbReference type="Proteomes" id="UP000192477">
    <property type="component" value="Unassembled WGS sequence"/>
</dbReference>
<sequence length="724" mass="77775">MGKKKNLSKAKKVRKQLLSASAAGLILLSSVAGPSLTYAQEAIDKGKTETTDTTNKTAQTASSVAKETPTVTTESSVAKNEGSEETSSSSSASAKENTKTTKATESTDALQYSWNNFPSTNGPFKSGYTVKWPTIIGAQYKVVLTYATRSSDPINFNVSAKDVKVENSFVETSNPTTRHYTTTITFTANADTTNCKVTWTGYGPEVAGSTIGISASSNAPQSLLEHAEEINGYMSALFKTDGSLQNGVTQQGIDLIRHSLQQIVPQDSGYWTDYIEPNLQAASDLVANTADQIQIDLNSLYYRGGRGGLNSKATQSVFDSIQQRITALPSSNPIINQKKQALQNQLNTMAAMLQEIQLKSSTGQVVAQIDSNLDATYVRTFAGTVPGNATIGKIQITHPMYGTYKNLINQEYKGGTYQDKITSLDNNSGDRPVFGDSLIITTNEAPLAVNGNVQLSNTVSKSYTFKMNEKNQWILQSSSYDGVKNAVDALFNGETPKPTNTQEQINQAKNQVNGLLDGPEKTALLAKITTAQQALDAANAEETAKVQAATDAVNALFNGDTPKPENTQEQINAAKAKVEALKDGDTKTALLAKIQQAQEALTDSAEKVQAATDAVNALFNGDTPKPENTQEQINAAKAKVEALQNSDTKTALLAKVQQAQEALEAKNQQKLTLNPYVSGDEYVTGTITGNIKKFQLIVNGQTYEPGFKLVNGKLEVYVGNRVPE</sequence>
<reference evidence="5 6" key="1">
    <citation type="journal article" date="2017" name="BMC Microbiol.">
        <title>Comparative genomics of Enterococcus spp. isolated from bovine feces.</title>
        <authorList>
            <person name="Beukers A.G."/>
            <person name="Zaheer R."/>
            <person name="Goji N."/>
            <person name="Amoako K.K."/>
            <person name="Chaves A.V."/>
            <person name="Ward M.P."/>
            <person name="McAllister T.A."/>
        </authorList>
    </citation>
    <scope>NUCLEOTIDE SEQUENCE [LARGE SCALE GENOMIC DNA]</scope>
    <source>
        <strain evidence="5 6">F1129D 143</strain>
    </source>
</reference>
<evidence type="ECO:0000256" key="1">
    <source>
        <dbReference type="SAM" id="MobiDB-lite"/>
    </source>
</evidence>
<protein>
    <submittedName>
        <fullName evidence="5">Uncharacterized protein</fullName>
    </submittedName>
</protein>
<evidence type="ECO:0000256" key="2">
    <source>
        <dbReference type="SAM" id="SignalP"/>
    </source>
</evidence>
<dbReference type="Pfam" id="PF20622">
    <property type="entry name" value="Big_15"/>
    <property type="match status" value="1"/>
</dbReference>
<feature type="domain" description="Pesticidal crystal protein Cry1Aa" evidence="3">
    <location>
        <begin position="485"/>
        <end position="537"/>
    </location>
</feature>
<dbReference type="AlphaFoldDB" id="A0A1V8YX17"/>
<name>A0A1V8YX17_9ENTE</name>
<gene>
    <name evidence="5" type="ORF">BH747_06920</name>
</gene>
<evidence type="ECO:0000313" key="6">
    <source>
        <dbReference type="Proteomes" id="UP000192477"/>
    </source>
</evidence>
<dbReference type="STRING" id="112904.BH747_06920"/>
<proteinExistence type="predicted"/>
<feature type="domain" description="Pesticidal crystal protein Cry1Aa" evidence="3">
    <location>
        <begin position="607"/>
        <end position="664"/>
    </location>
</feature>
<dbReference type="InterPro" id="IPR054544">
    <property type="entry name" value="Pest_crys_Cry1Aa_dom-IV"/>
</dbReference>
<dbReference type="EMBL" id="MJEA01000005">
    <property type="protein sequence ID" value="OQO70422.1"/>
    <property type="molecule type" value="Genomic_DNA"/>
</dbReference>
<evidence type="ECO:0000259" key="4">
    <source>
        <dbReference type="Pfam" id="PF20622"/>
    </source>
</evidence>
<feature type="domain" description="Bacterial Ig" evidence="4">
    <location>
        <begin position="670"/>
        <end position="722"/>
    </location>
</feature>
<accession>A0A1V8YX17</accession>
<organism evidence="5 6">
    <name type="scientific">Enterococcus villorum</name>
    <dbReference type="NCBI Taxonomy" id="112904"/>
    <lineage>
        <taxon>Bacteria</taxon>
        <taxon>Bacillati</taxon>
        <taxon>Bacillota</taxon>
        <taxon>Bacilli</taxon>
        <taxon>Lactobacillales</taxon>
        <taxon>Enterococcaceae</taxon>
        <taxon>Enterococcus</taxon>
    </lineage>
</organism>
<dbReference type="Pfam" id="PF18449">
    <property type="entry name" value="Endotoxin_C2"/>
    <property type="match status" value="3"/>
</dbReference>
<feature type="compositionally biased region" description="Polar residues" evidence="1">
    <location>
        <begin position="61"/>
        <end position="78"/>
    </location>
</feature>
<evidence type="ECO:0000259" key="3">
    <source>
        <dbReference type="Pfam" id="PF18449"/>
    </source>
</evidence>